<gene>
    <name evidence="3" type="ORF">GALMADRAFT_147691</name>
</gene>
<feature type="region of interest" description="Disordered" evidence="1">
    <location>
        <begin position="628"/>
        <end position="674"/>
    </location>
</feature>
<keyword evidence="2" id="KW-1133">Transmembrane helix</keyword>
<evidence type="ECO:0000256" key="1">
    <source>
        <dbReference type="SAM" id="MobiDB-lite"/>
    </source>
</evidence>
<evidence type="ECO:0000313" key="4">
    <source>
        <dbReference type="Proteomes" id="UP000027222"/>
    </source>
</evidence>
<feature type="transmembrane region" description="Helical" evidence="2">
    <location>
        <begin position="91"/>
        <end position="110"/>
    </location>
</feature>
<evidence type="ECO:0000313" key="3">
    <source>
        <dbReference type="EMBL" id="KDR66644.1"/>
    </source>
</evidence>
<reference evidence="4" key="1">
    <citation type="journal article" date="2014" name="Proc. Natl. Acad. Sci. U.S.A.">
        <title>Extensive sampling of basidiomycete genomes demonstrates inadequacy of the white-rot/brown-rot paradigm for wood decay fungi.</title>
        <authorList>
            <person name="Riley R."/>
            <person name="Salamov A.A."/>
            <person name="Brown D.W."/>
            <person name="Nagy L.G."/>
            <person name="Floudas D."/>
            <person name="Held B.W."/>
            <person name="Levasseur A."/>
            <person name="Lombard V."/>
            <person name="Morin E."/>
            <person name="Otillar R."/>
            <person name="Lindquist E.A."/>
            <person name="Sun H."/>
            <person name="LaButti K.M."/>
            <person name="Schmutz J."/>
            <person name="Jabbour D."/>
            <person name="Luo H."/>
            <person name="Baker S.E."/>
            <person name="Pisabarro A.G."/>
            <person name="Walton J.D."/>
            <person name="Blanchette R.A."/>
            <person name="Henrissat B."/>
            <person name="Martin F."/>
            <person name="Cullen D."/>
            <person name="Hibbett D.S."/>
            <person name="Grigoriev I.V."/>
        </authorList>
    </citation>
    <scope>NUCLEOTIDE SEQUENCE [LARGE SCALE GENOMIC DNA]</scope>
    <source>
        <strain evidence="4">CBS 339.88</strain>
    </source>
</reference>
<name>A0A067SFY0_GALM3</name>
<dbReference type="AlphaFoldDB" id="A0A067SFY0"/>
<dbReference type="STRING" id="685588.A0A067SFY0"/>
<keyword evidence="2" id="KW-0472">Membrane</keyword>
<proteinExistence type="predicted"/>
<accession>A0A067SFY0</accession>
<dbReference type="OrthoDB" id="3225203at2759"/>
<keyword evidence="4" id="KW-1185">Reference proteome</keyword>
<feature type="compositionally biased region" description="Basic and acidic residues" evidence="1">
    <location>
        <begin position="648"/>
        <end position="674"/>
    </location>
</feature>
<organism evidence="3 4">
    <name type="scientific">Galerina marginata (strain CBS 339.88)</name>
    <dbReference type="NCBI Taxonomy" id="685588"/>
    <lineage>
        <taxon>Eukaryota</taxon>
        <taxon>Fungi</taxon>
        <taxon>Dikarya</taxon>
        <taxon>Basidiomycota</taxon>
        <taxon>Agaricomycotina</taxon>
        <taxon>Agaricomycetes</taxon>
        <taxon>Agaricomycetidae</taxon>
        <taxon>Agaricales</taxon>
        <taxon>Agaricineae</taxon>
        <taxon>Strophariaceae</taxon>
        <taxon>Galerina</taxon>
    </lineage>
</organism>
<dbReference type="EMBL" id="KL142421">
    <property type="protein sequence ID" value="KDR66644.1"/>
    <property type="molecule type" value="Genomic_DNA"/>
</dbReference>
<evidence type="ECO:0000256" key="2">
    <source>
        <dbReference type="SAM" id="Phobius"/>
    </source>
</evidence>
<sequence length="698" mass="76253">MLLHDFNVLSAPGRTSVDNLYSNVVLTFDGGREDNAVRGRVGWCVCGYGTWAYVRKRGYQEEKERSWTFRNPGPRLCLELEFSRFRKPISIPPFFSVIHLAIVGLGGLHIELRVPSVSWPNVIILGVILTLTFWTSSSLLSSVLQLTYLASLTEFAASTPIRFRLRADVITFFNTVSSTRANVYKAHRKQMPFWSLTDGWVPSGFSDETRPLFLVFCFETCNVHRVSQVFPHHDAQRHLLLGNNLVDNYLDWGLGRDLRMEVRRPKQIPMACHLISYDQRFLTHIDFTWKIRHPKQIILAKCLSLPFDPREAAGVRPLIPIAFAPGGSERPASPIKFASVLEVRKKRSAGEGGGGGGVEQGQWQGLGEDGVEGARAAVGGVGSSRSTGAGACAAAVTSTAAAAAGTSVHGAHAPISAPSWIYLDPCAAAAACVYCLEPDSASPPGKCLKRSFWWYDLVPHEQVELHASSPISGLLPAAAAAANLLIRFAGAVHLVKALMGLLPPPSQHCLKEKKEKGGVLSPGSSSYHRYRQLRIPTQLTLTALLRHDPALYVQPYSEGSVRALHVVWMLLPLPGAEYLLGSGSGYRCLRGWVGRKVVVVDGKGIGMWVPDPQVLLFGGAGSAAEAGGYGGRDAWPRRDGGGGGTTDRPVDKEEQKREKERKARENEAKVREEQKNAFEKAKCTMASVKPSFDVFAQI</sequence>
<feature type="transmembrane region" description="Helical" evidence="2">
    <location>
        <begin position="122"/>
        <end position="144"/>
    </location>
</feature>
<keyword evidence="2" id="KW-0812">Transmembrane</keyword>
<dbReference type="Proteomes" id="UP000027222">
    <property type="component" value="Unassembled WGS sequence"/>
</dbReference>
<dbReference type="HOGENOM" id="CLU_394847_0_0_1"/>
<protein>
    <submittedName>
        <fullName evidence="3">Uncharacterized protein</fullName>
    </submittedName>
</protein>